<proteinExistence type="predicted"/>
<keyword evidence="5" id="KW-1185">Reference proteome</keyword>
<gene>
    <name evidence="4" type="ORF">IXB50_16640</name>
</gene>
<evidence type="ECO:0000256" key="2">
    <source>
        <dbReference type="SAM" id="MobiDB-lite"/>
    </source>
</evidence>
<reference evidence="4" key="2">
    <citation type="journal article" date="2021" name="Mar. Drugs">
        <title>Genome Reduction and Secondary Metabolism of the Marine Sponge-Associated Cyanobacterium Leptothoe.</title>
        <authorList>
            <person name="Konstantinou D."/>
            <person name="Popin R.V."/>
            <person name="Fewer D.P."/>
            <person name="Sivonen K."/>
            <person name="Gkelis S."/>
        </authorList>
    </citation>
    <scope>NUCLEOTIDE SEQUENCE</scope>
    <source>
        <strain evidence="4">TAU-MAC 1115</strain>
    </source>
</reference>
<dbReference type="EMBL" id="JADOES010000037">
    <property type="protein sequence ID" value="MBT9317053.1"/>
    <property type="molecule type" value="Genomic_DNA"/>
</dbReference>
<keyword evidence="3" id="KW-1133">Transmembrane helix</keyword>
<keyword evidence="1" id="KW-0175">Coiled coil</keyword>
<keyword evidence="3" id="KW-0812">Transmembrane</keyword>
<dbReference type="AlphaFoldDB" id="A0A947GKP7"/>
<keyword evidence="3" id="KW-0472">Membrane</keyword>
<dbReference type="Proteomes" id="UP000717364">
    <property type="component" value="Unassembled WGS sequence"/>
</dbReference>
<accession>A0A947GKP7</accession>
<comment type="caution">
    <text evidence="4">The sequence shown here is derived from an EMBL/GenBank/DDBJ whole genome shotgun (WGS) entry which is preliminary data.</text>
</comment>
<evidence type="ECO:0000313" key="5">
    <source>
        <dbReference type="Proteomes" id="UP000717364"/>
    </source>
</evidence>
<dbReference type="RefSeq" id="WP_215610113.1">
    <property type="nucleotide sequence ID" value="NZ_JADOES010000037.1"/>
</dbReference>
<evidence type="ECO:0000256" key="3">
    <source>
        <dbReference type="SAM" id="Phobius"/>
    </source>
</evidence>
<sequence length="245" mass="28163">MVKMPIHKTETASSSFSSKSELSHDLPSSYKDLAPYETHTNLLREITASFHRFHQARQFVDLCHNKRDSTESDLTKKRPYLKADLKDSFNSQETVIQPEQIIFEESDFTEEKLSALIKSYSQKISETVGLYQDKKNNIIASKETVAELEHDVENKKIEVEIAIETKRSSIKKLNITAFILIFYWFLWAFGFGVGSLWGILLAYITNVSVVWVTSEFDSDSSGDLSLPAHKGWFIFRLNSCFREVD</sequence>
<reference evidence="4" key="1">
    <citation type="submission" date="2020-11" db="EMBL/GenBank/DDBJ databases">
        <authorList>
            <person name="Konstantinou D."/>
            <person name="Gkelis S."/>
            <person name="Popin R."/>
            <person name="Fewer D."/>
            <person name="Sivonen K."/>
        </authorList>
    </citation>
    <scope>NUCLEOTIDE SEQUENCE</scope>
    <source>
        <strain evidence="4">TAU-MAC 1115</strain>
    </source>
</reference>
<organism evidence="4 5">
    <name type="scientific">Leptothoe spongobia TAU-MAC 1115</name>
    <dbReference type="NCBI Taxonomy" id="1967444"/>
    <lineage>
        <taxon>Bacteria</taxon>
        <taxon>Bacillati</taxon>
        <taxon>Cyanobacteriota</taxon>
        <taxon>Cyanophyceae</taxon>
        <taxon>Nodosilineales</taxon>
        <taxon>Cymatolegaceae</taxon>
        <taxon>Leptothoe</taxon>
        <taxon>Leptothoe spongobia</taxon>
    </lineage>
</organism>
<feature type="region of interest" description="Disordered" evidence="2">
    <location>
        <begin position="1"/>
        <end position="22"/>
    </location>
</feature>
<evidence type="ECO:0000313" key="4">
    <source>
        <dbReference type="EMBL" id="MBT9317053.1"/>
    </source>
</evidence>
<feature type="coiled-coil region" evidence="1">
    <location>
        <begin position="131"/>
        <end position="165"/>
    </location>
</feature>
<name>A0A947GKP7_9CYAN</name>
<protein>
    <submittedName>
        <fullName evidence="4">Uncharacterized protein</fullName>
    </submittedName>
</protein>
<feature type="transmembrane region" description="Helical" evidence="3">
    <location>
        <begin position="175"/>
        <end position="204"/>
    </location>
</feature>
<evidence type="ECO:0000256" key="1">
    <source>
        <dbReference type="SAM" id="Coils"/>
    </source>
</evidence>